<keyword evidence="1" id="KW-0812">Transmembrane</keyword>
<evidence type="ECO:0000313" key="2">
    <source>
        <dbReference type="EMBL" id="SFL01121.1"/>
    </source>
</evidence>
<keyword evidence="3" id="KW-1185">Reference proteome</keyword>
<organism evidence="2 3">
    <name type="scientific">Candidatus Pantoea symbiotica</name>
    <dbReference type="NCBI Taxonomy" id="1884370"/>
    <lineage>
        <taxon>Bacteria</taxon>
        <taxon>Pseudomonadati</taxon>
        <taxon>Pseudomonadota</taxon>
        <taxon>Gammaproteobacteria</taxon>
        <taxon>Enterobacterales</taxon>
        <taxon>Erwiniaceae</taxon>
        <taxon>Pantoea</taxon>
    </lineage>
</organism>
<name>A0A1I4EAB8_9GAMM</name>
<feature type="transmembrane region" description="Helical" evidence="1">
    <location>
        <begin position="145"/>
        <end position="165"/>
    </location>
</feature>
<proteinExistence type="predicted"/>
<dbReference type="EMBL" id="FOSD01000016">
    <property type="protein sequence ID" value="SFL01121.1"/>
    <property type="molecule type" value="Genomic_DNA"/>
</dbReference>
<keyword evidence="1" id="KW-1133">Transmembrane helix</keyword>
<comment type="caution">
    <text evidence="2">The sequence shown here is derived from an EMBL/GenBank/DDBJ whole genome shotgun (WGS) entry which is preliminary data.</text>
</comment>
<dbReference type="RefSeq" id="WP_008108165.1">
    <property type="nucleotide sequence ID" value="NZ_FOSD01000016.1"/>
</dbReference>
<keyword evidence="1" id="KW-0472">Membrane</keyword>
<gene>
    <name evidence="2" type="ORF">SAMN05518863_1168</name>
</gene>
<evidence type="ECO:0008006" key="4">
    <source>
        <dbReference type="Google" id="ProtNLM"/>
    </source>
</evidence>
<protein>
    <recommendedName>
        <fullName evidence="4">OmpR/PhoB-type domain-containing protein</fullName>
    </recommendedName>
</protein>
<dbReference type="Proteomes" id="UP000198841">
    <property type="component" value="Unassembled WGS sequence"/>
</dbReference>
<reference evidence="2 3" key="1">
    <citation type="submission" date="2016-10" db="EMBL/GenBank/DDBJ databases">
        <authorList>
            <person name="Varghese N."/>
            <person name="Submissions S."/>
        </authorList>
    </citation>
    <scope>NUCLEOTIDE SEQUENCE [LARGE SCALE GENOMIC DNA]</scope>
    <source>
        <strain evidence="2 3">YR512</strain>
    </source>
</reference>
<evidence type="ECO:0000256" key="1">
    <source>
        <dbReference type="SAM" id="Phobius"/>
    </source>
</evidence>
<accession>A0A1I4EAB8</accession>
<sequence>MARYVLYAKSLCFDAEQQVFYPLNASTQRVALSTLQCAVLRRVLNAQGKLVRNQALHVLFQREPSDVPFADRLTTTIAEINRLALHAHAPGALIHQVPLIGCVLAEQVDVEPCNDTLSVKSEPEMPVNIQPAPQANPVVAKKKSWLLRGVLAGFLLLNVMLALVARHELAPAGHEGTDYKSYGQEARTQVFIAESLLPNSFVVQDALRRFRDLKPRLADGSTPPLLYINRSRTRVFTSAFLCARPMSQKNNECLSWMVSAQELPDA</sequence>
<evidence type="ECO:0000313" key="3">
    <source>
        <dbReference type="Proteomes" id="UP000198841"/>
    </source>
</evidence>